<keyword evidence="3" id="KW-0472">Membrane</keyword>
<evidence type="ECO:0000256" key="2">
    <source>
        <dbReference type="ARBA" id="ARBA00029447"/>
    </source>
</evidence>
<dbReference type="PRINTS" id="PR00260">
    <property type="entry name" value="CHEMTRNSDUCR"/>
</dbReference>
<keyword evidence="3" id="KW-1133">Transmembrane helix</keyword>
<evidence type="ECO:0000256" key="3">
    <source>
        <dbReference type="SAM" id="Phobius"/>
    </source>
</evidence>
<protein>
    <recommendedName>
        <fullName evidence="4">Methyl-accepting transducer domain-containing protein</fullName>
    </recommendedName>
</protein>
<evidence type="ECO:0000313" key="5">
    <source>
        <dbReference type="EMBL" id="VAW90418.1"/>
    </source>
</evidence>
<dbReference type="InterPro" id="IPR004090">
    <property type="entry name" value="Chemotax_Me-accpt_rcpt"/>
</dbReference>
<keyword evidence="3" id="KW-0812">Transmembrane</keyword>
<dbReference type="InterPro" id="IPR004089">
    <property type="entry name" value="MCPsignal_dom"/>
</dbReference>
<sequence length="388" mass="42833">MDLLFKPITFLFERLSLLQKLIFIFSLSTLPLASVLLYCAPLLHGTDEGLPFDLTLFVIITLGISFYLMIAYNYYQKQRITRLKSGDSFCYKENEFDPVFSTFHQQQVTIERLKERSKSASDELHSAALDLAAMNKHSTEMMNVQQISVASIQTEMEQLSHNIDVVSRHAEDATNTSKMAGKHASEGDHVVETMASEIQTASDSISQSADQINGLLTRSNEIGSIIKTIDEIANQTNLLALNAAIEAARAGEHGRGFSVVSNEVRQLAQRSQEAAFQVNQQISAIQKDVQSVNNGMEKIIRAINSSVELSSATHNALQSIKKGAQSTVDAMSSISLAIREQSEGSTEVSLNIEKINQMAQQTTEVIQKASETAHYLVNLSHSQDDRSC</sequence>
<feature type="transmembrane region" description="Helical" evidence="3">
    <location>
        <begin position="55"/>
        <end position="75"/>
    </location>
</feature>
<dbReference type="Gene3D" id="1.10.287.950">
    <property type="entry name" value="Methyl-accepting chemotaxis protein"/>
    <property type="match status" value="1"/>
</dbReference>
<dbReference type="SUPFAM" id="SSF58104">
    <property type="entry name" value="Methyl-accepting chemotaxis protein (MCP) signaling domain"/>
    <property type="match status" value="1"/>
</dbReference>
<keyword evidence="1" id="KW-0807">Transducer</keyword>
<evidence type="ECO:0000256" key="1">
    <source>
        <dbReference type="ARBA" id="ARBA00023224"/>
    </source>
</evidence>
<name>A0A3B0ZAI9_9ZZZZ</name>
<dbReference type="PANTHER" id="PTHR32089">
    <property type="entry name" value="METHYL-ACCEPTING CHEMOTAXIS PROTEIN MCPB"/>
    <property type="match status" value="1"/>
</dbReference>
<dbReference type="EMBL" id="UOFP01000327">
    <property type="protein sequence ID" value="VAW90418.1"/>
    <property type="molecule type" value="Genomic_DNA"/>
</dbReference>
<dbReference type="CDD" id="cd11386">
    <property type="entry name" value="MCP_signal"/>
    <property type="match status" value="1"/>
</dbReference>
<proteinExistence type="inferred from homology"/>
<dbReference type="AlphaFoldDB" id="A0A3B0ZAI9"/>
<feature type="domain" description="Methyl-accepting transducer" evidence="4">
    <location>
        <begin position="120"/>
        <end position="356"/>
    </location>
</feature>
<dbReference type="SMART" id="SM00283">
    <property type="entry name" value="MA"/>
    <property type="match status" value="1"/>
</dbReference>
<evidence type="ECO:0000259" key="4">
    <source>
        <dbReference type="PROSITE" id="PS50111"/>
    </source>
</evidence>
<dbReference type="GO" id="GO:0004888">
    <property type="term" value="F:transmembrane signaling receptor activity"/>
    <property type="evidence" value="ECO:0007669"/>
    <property type="project" value="InterPro"/>
</dbReference>
<dbReference type="Pfam" id="PF00015">
    <property type="entry name" value="MCPsignal"/>
    <property type="match status" value="1"/>
</dbReference>
<feature type="transmembrane region" description="Helical" evidence="3">
    <location>
        <begin position="21"/>
        <end position="43"/>
    </location>
</feature>
<dbReference type="GO" id="GO:0007165">
    <property type="term" value="P:signal transduction"/>
    <property type="evidence" value="ECO:0007669"/>
    <property type="project" value="UniProtKB-KW"/>
</dbReference>
<dbReference type="GO" id="GO:0016020">
    <property type="term" value="C:membrane"/>
    <property type="evidence" value="ECO:0007669"/>
    <property type="project" value="InterPro"/>
</dbReference>
<gene>
    <name evidence="5" type="ORF">MNBD_GAMMA18-1479</name>
</gene>
<dbReference type="PANTHER" id="PTHR32089:SF112">
    <property type="entry name" value="LYSOZYME-LIKE PROTEIN-RELATED"/>
    <property type="match status" value="1"/>
</dbReference>
<organism evidence="5">
    <name type="scientific">hydrothermal vent metagenome</name>
    <dbReference type="NCBI Taxonomy" id="652676"/>
    <lineage>
        <taxon>unclassified sequences</taxon>
        <taxon>metagenomes</taxon>
        <taxon>ecological metagenomes</taxon>
    </lineage>
</organism>
<accession>A0A3B0ZAI9</accession>
<dbReference type="PROSITE" id="PS50111">
    <property type="entry name" value="CHEMOTAXIS_TRANSDUC_2"/>
    <property type="match status" value="1"/>
</dbReference>
<reference evidence="5" key="1">
    <citation type="submission" date="2018-06" db="EMBL/GenBank/DDBJ databases">
        <authorList>
            <person name="Zhirakovskaya E."/>
        </authorList>
    </citation>
    <scope>NUCLEOTIDE SEQUENCE</scope>
</reference>
<dbReference type="GO" id="GO:0006935">
    <property type="term" value="P:chemotaxis"/>
    <property type="evidence" value="ECO:0007669"/>
    <property type="project" value="InterPro"/>
</dbReference>
<comment type="similarity">
    <text evidence="2">Belongs to the methyl-accepting chemotaxis (MCP) protein family.</text>
</comment>